<name>A0A397S6A2_9GLOM</name>
<organism evidence="2 3">
    <name type="scientific">Glomus cerebriforme</name>
    <dbReference type="NCBI Taxonomy" id="658196"/>
    <lineage>
        <taxon>Eukaryota</taxon>
        <taxon>Fungi</taxon>
        <taxon>Fungi incertae sedis</taxon>
        <taxon>Mucoromycota</taxon>
        <taxon>Glomeromycotina</taxon>
        <taxon>Glomeromycetes</taxon>
        <taxon>Glomerales</taxon>
        <taxon>Glomeraceae</taxon>
        <taxon>Glomus</taxon>
    </lineage>
</organism>
<feature type="region of interest" description="Disordered" evidence="1">
    <location>
        <begin position="360"/>
        <end position="399"/>
    </location>
</feature>
<evidence type="ECO:0000313" key="2">
    <source>
        <dbReference type="EMBL" id="RIA79865.1"/>
    </source>
</evidence>
<protein>
    <submittedName>
        <fullName evidence="2">Uncharacterized protein</fullName>
    </submittedName>
</protein>
<accession>A0A397S6A2</accession>
<dbReference type="STRING" id="658196.A0A397S6A2"/>
<dbReference type="EMBL" id="QKYT01001114">
    <property type="protein sequence ID" value="RIA79865.1"/>
    <property type="molecule type" value="Genomic_DNA"/>
</dbReference>
<gene>
    <name evidence="2" type="ORF">C1645_839740</name>
</gene>
<reference evidence="2 3" key="1">
    <citation type="submission" date="2018-06" db="EMBL/GenBank/DDBJ databases">
        <title>Comparative genomics reveals the genomic features of Rhizophagus irregularis, R. cerebriforme, R. diaphanum and Gigaspora rosea, and their symbiotic lifestyle signature.</title>
        <authorList>
            <person name="Morin E."/>
            <person name="San Clemente H."/>
            <person name="Chen E.C.H."/>
            <person name="De La Providencia I."/>
            <person name="Hainaut M."/>
            <person name="Kuo A."/>
            <person name="Kohler A."/>
            <person name="Murat C."/>
            <person name="Tang N."/>
            <person name="Roy S."/>
            <person name="Loubradou J."/>
            <person name="Henrissat B."/>
            <person name="Grigoriev I.V."/>
            <person name="Corradi N."/>
            <person name="Roux C."/>
            <person name="Martin F.M."/>
        </authorList>
    </citation>
    <scope>NUCLEOTIDE SEQUENCE [LARGE SCALE GENOMIC DNA]</scope>
    <source>
        <strain evidence="2 3">DAOM 227022</strain>
    </source>
</reference>
<sequence length="399" mass="47882">MKKKEMKNKVKEMLVDEIMEKVKNEISRKSMKHRIRKAERIYEIFNKIGGDKMDRIVISKYSGRDFIKLTVEEKDKIMEEFTLEEIKALYKKERHEKYKGVFQIAPSCLECYKVKEGAEPEQKELEEIMKKEEKLLDVIVVSIKYRNKPDYKKIVIILVIKIICKYYMFDEDDNIIIKEKETEENLLGNKELLRYGYIIKDDELDKRKIVEENSFIRKCEDIEELESSEDKSEFGQVKKLVKRWKEDEDIRTIGKINLMLEKRYELEEIERNELIRNVLIDDEIDIQELKKKLENRELPLRVKGKMALRNKDDNEREKEIIIAENGIENDKELIDKYVKHRNLLDDELIIKLNKLGKNIKEEENDTDDSEKIGEILSPEEHEIWKENSENINENEIEDN</sequence>
<dbReference type="Proteomes" id="UP000265703">
    <property type="component" value="Unassembled WGS sequence"/>
</dbReference>
<evidence type="ECO:0000313" key="3">
    <source>
        <dbReference type="Proteomes" id="UP000265703"/>
    </source>
</evidence>
<proteinExistence type="predicted"/>
<evidence type="ECO:0000256" key="1">
    <source>
        <dbReference type="SAM" id="MobiDB-lite"/>
    </source>
</evidence>
<keyword evidence="3" id="KW-1185">Reference proteome</keyword>
<dbReference type="AlphaFoldDB" id="A0A397S6A2"/>
<feature type="compositionally biased region" description="Basic and acidic residues" evidence="1">
    <location>
        <begin position="369"/>
        <end position="388"/>
    </location>
</feature>
<comment type="caution">
    <text evidence="2">The sequence shown here is derived from an EMBL/GenBank/DDBJ whole genome shotgun (WGS) entry which is preliminary data.</text>
</comment>